<dbReference type="RefSeq" id="WP_318102370.1">
    <property type="nucleotide sequence ID" value="NZ_CP137573.1"/>
</dbReference>
<name>A0ABZ0LQ86_9ACTN</name>
<dbReference type="InterPro" id="IPR043863">
    <property type="entry name" value="DUF5825"/>
</dbReference>
<keyword evidence="2" id="KW-1185">Reference proteome</keyword>
<accession>A0ABZ0LQ86</accession>
<sequence length="158" mass="17412">MNTTLPLGAGGRATVEAVRLLRECQSAARTVRWVPDTEALPFDASLLHHLPPPESGDAARAWRSRYAYGLFYHRRGPDFVTVMDRRDPAASARFTLDQPSLLDAFLAVQEPTELDGLGPAGREAVELLADERLVLVTDGWAVALPPRLRRWPVPCTSV</sequence>
<dbReference type="EMBL" id="CP137573">
    <property type="protein sequence ID" value="WOX21450.1"/>
    <property type="molecule type" value="Genomic_DNA"/>
</dbReference>
<evidence type="ECO:0000313" key="1">
    <source>
        <dbReference type="EMBL" id="WOX21450.1"/>
    </source>
</evidence>
<organism evidence="1 2">
    <name type="scientific">Streptomyces solicathayae</name>
    <dbReference type="NCBI Taxonomy" id="3081768"/>
    <lineage>
        <taxon>Bacteria</taxon>
        <taxon>Bacillati</taxon>
        <taxon>Actinomycetota</taxon>
        <taxon>Actinomycetes</taxon>
        <taxon>Kitasatosporales</taxon>
        <taxon>Streptomycetaceae</taxon>
        <taxon>Streptomyces</taxon>
    </lineage>
</organism>
<evidence type="ECO:0000313" key="2">
    <source>
        <dbReference type="Proteomes" id="UP001301731"/>
    </source>
</evidence>
<gene>
    <name evidence="1" type="ORF">R2D22_08600</name>
</gene>
<proteinExistence type="predicted"/>
<dbReference type="Pfam" id="PF19142">
    <property type="entry name" value="DUF5825"/>
    <property type="match status" value="1"/>
</dbReference>
<protein>
    <submittedName>
        <fullName evidence="1">DUF5825 family protein</fullName>
    </submittedName>
</protein>
<reference evidence="1 2" key="1">
    <citation type="submission" date="2023-10" db="EMBL/GenBank/DDBJ databases">
        <title>The genome sequence of Streptomyces sp. HUAS YS2.</title>
        <authorList>
            <person name="Mo P."/>
        </authorList>
    </citation>
    <scope>NUCLEOTIDE SEQUENCE [LARGE SCALE GENOMIC DNA]</scope>
    <source>
        <strain evidence="1 2">HUAS YS2</strain>
    </source>
</reference>
<dbReference type="Proteomes" id="UP001301731">
    <property type="component" value="Chromosome"/>
</dbReference>